<evidence type="ECO:0000313" key="1">
    <source>
        <dbReference type="EMBL" id="ENY85771.1"/>
    </source>
</evidence>
<dbReference type="PATRIC" id="fig|999413.4.peg.3711"/>
<reference evidence="1 2" key="1">
    <citation type="submission" date="2013-01" db="EMBL/GenBank/DDBJ databases">
        <title>The Genome Sequence of Clostridium innocuum 2959.</title>
        <authorList>
            <consortium name="The Broad Institute Genome Sequencing Platform"/>
            <person name="Earl A."/>
            <person name="Ward D."/>
            <person name="Feldgarden M."/>
            <person name="Gevers D."/>
            <person name="Courvalin P."/>
            <person name="Lambert T."/>
            <person name="Walker B."/>
            <person name="Young S.K."/>
            <person name="Zeng Q."/>
            <person name="Gargeya S."/>
            <person name="Fitzgerald M."/>
            <person name="Haas B."/>
            <person name="Abouelleil A."/>
            <person name="Alvarado L."/>
            <person name="Arachchi H.M."/>
            <person name="Berlin A.M."/>
            <person name="Chapman S.B."/>
            <person name="Dewar J."/>
            <person name="Goldberg J."/>
            <person name="Griggs A."/>
            <person name="Gujja S."/>
            <person name="Hansen M."/>
            <person name="Howarth C."/>
            <person name="Imamovic A."/>
            <person name="Larimer J."/>
            <person name="McCowan C."/>
            <person name="Murphy C."/>
            <person name="Neiman D."/>
            <person name="Pearson M."/>
            <person name="Priest M."/>
            <person name="Roberts A."/>
            <person name="Saif S."/>
            <person name="Shea T."/>
            <person name="Sisk P."/>
            <person name="Sykes S."/>
            <person name="Wortman J."/>
            <person name="Nusbaum C."/>
            <person name="Birren B."/>
        </authorList>
    </citation>
    <scope>NUCLEOTIDE SEQUENCE [LARGE SCALE GENOMIC DNA]</scope>
    <source>
        <strain evidence="1 2">2959</strain>
    </source>
</reference>
<gene>
    <name evidence="1" type="ORF">HMPREF1094_03464</name>
</gene>
<dbReference type="EMBL" id="AGYV01000006">
    <property type="protein sequence ID" value="ENY85771.1"/>
    <property type="molecule type" value="Genomic_DNA"/>
</dbReference>
<dbReference type="HOGENOM" id="CLU_2786515_0_0_9"/>
<organism evidence="1 2">
    <name type="scientific">[Clostridium] innocuum 2959</name>
    <dbReference type="NCBI Taxonomy" id="999413"/>
    <lineage>
        <taxon>Bacteria</taxon>
        <taxon>Bacillati</taxon>
        <taxon>Bacillota</taxon>
        <taxon>Clostridia</taxon>
        <taxon>Eubacteriales</taxon>
        <taxon>Clostridiaceae</taxon>
        <taxon>Clostridium</taxon>
    </lineage>
</organism>
<sequence>MIEINEKAAIEQKEDGEYVIKRNFNKAVGIMKKMFIKSLVMMEEDIYNTAMQVIEENIMNNVVWVKKD</sequence>
<dbReference type="Proteomes" id="UP000013051">
    <property type="component" value="Unassembled WGS sequence"/>
</dbReference>
<comment type="caution">
    <text evidence="1">The sequence shown here is derived from an EMBL/GenBank/DDBJ whole genome shotgun (WGS) entry which is preliminary data.</text>
</comment>
<keyword evidence="2" id="KW-1185">Reference proteome</keyword>
<dbReference type="AlphaFoldDB" id="N9WQP6"/>
<accession>N9WQP6</accession>
<name>N9WQP6_CLOIN</name>
<proteinExistence type="predicted"/>
<protein>
    <submittedName>
        <fullName evidence="1">Uncharacterized protein</fullName>
    </submittedName>
</protein>
<dbReference type="RefSeq" id="WP_002609120.1">
    <property type="nucleotide sequence ID" value="NZ_KB850944.1"/>
</dbReference>
<evidence type="ECO:0000313" key="2">
    <source>
        <dbReference type="Proteomes" id="UP000013051"/>
    </source>
</evidence>